<keyword evidence="3" id="KW-0274">FAD</keyword>
<dbReference type="InterPro" id="IPR016166">
    <property type="entry name" value="FAD-bd_PCMH"/>
</dbReference>
<evidence type="ECO:0000259" key="5">
    <source>
        <dbReference type="PROSITE" id="PS51387"/>
    </source>
</evidence>
<feature type="domain" description="FAD-binding PCMH-type" evidence="5">
    <location>
        <begin position="107"/>
        <end position="283"/>
    </location>
</feature>
<keyword evidence="2" id="KW-0285">Flavoprotein</keyword>
<dbReference type="GO" id="GO:0016491">
    <property type="term" value="F:oxidoreductase activity"/>
    <property type="evidence" value="ECO:0007669"/>
    <property type="project" value="UniProtKB-KW"/>
</dbReference>
<evidence type="ECO:0000313" key="7">
    <source>
        <dbReference type="Proteomes" id="UP000799302"/>
    </source>
</evidence>
<dbReference type="Proteomes" id="UP000799302">
    <property type="component" value="Unassembled WGS sequence"/>
</dbReference>
<proteinExistence type="inferred from homology"/>
<dbReference type="InterPro" id="IPR050416">
    <property type="entry name" value="FAD-linked_Oxidoreductase"/>
</dbReference>
<name>A0A6A6U8P9_9PEZI</name>
<dbReference type="PROSITE" id="PS51387">
    <property type="entry name" value="FAD_PCMH"/>
    <property type="match status" value="1"/>
</dbReference>
<comment type="similarity">
    <text evidence="1">Belongs to the oxygen-dependent FAD-linked oxidoreductase family.</text>
</comment>
<dbReference type="SUPFAM" id="SSF56176">
    <property type="entry name" value="FAD-binding/transporter-associated domain-like"/>
    <property type="match status" value="1"/>
</dbReference>
<reference evidence="6" key="1">
    <citation type="journal article" date="2020" name="Stud. Mycol.">
        <title>101 Dothideomycetes genomes: a test case for predicting lifestyles and emergence of pathogens.</title>
        <authorList>
            <person name="Haridas S."/>
            <person name="Albert R."/>
            <person name="Binder M."/>
            <person name="Bloem J."/>
            <person name="Labutti K."/>
            <person name="Salamov A."/>
            <person name="Andreopoulos B."/>
            <person name="Baker S."/>
            <person name="Barry K."/>
            <person name="Bills G."/>
            <person name="Bluhm B."/>
            <person name="Cannon C."/>
            <person name="Castanera R."/>
            <person name="Culley D."/>
            <person name="Daum C."/>
            <person name="Ezra D."/>
            <person name="Gonzalez J."/>
            <person name="Henrissat B."/>
            <person name="Kuo A."/>
            <person name="Liang C."/>
            <person name="Lipzen A."/>
            <person name="Lutzoni F."/>
            <person name="Magnuson J."/>
            <person name="Mondo S."/>
            <person name="Nolan M."/>
            <person name="Ohm R."/>
            <person name="Pangilinan J."/>
            <person name="Park H.-J."/>
            <person name="Ramirez L."/>
            <person name="Alfaro M."/>
            <person name="Sun H."/>
            <person name="Tritt A."/>
            <person name="Yoshinaga Y."/>
            <person name="Zwiers L.-H."/>
            <person name="Turgeon B."/>
            <person name="Goodwin S."/>
            <person name="Spatafora J."/>
            <person name="Crous P."/>
            <person name="Grigoriev I."/>
        </authorList>
    </citation>
    <scope>NUCLEOTIDE SEQUENCE</scope>
    <source>
        <strain evidence="6">CBS 115976</strain>
    </source>
</reference>
<dbReference type="PANTHER" id="PTHR42973">
    <property type="entry name" value="BINDING OXIDOREDUCTASE, PUTATIVE (AFU_ORTHOLOGUE AFUA_1G17690)-RELATED"/>
    <property type="match status" value="1"/>
</dbReference>
<dbReference type="InterPro" id="IPR016169">
    <property type="entry name" value="FAD-bd_PCMH_sub2"/>
</dbReference>
<dbReference type="PANTHER" id="PTHR42973:SF22">
    <property type="entry name" value="FAD-BINDING PCMH-TYPE DOMAIN-CONTAINING PROTEIN-RELATED"/>
    <property type="match status" value="1"/>
</dbReference>
<sequence length="576" mass="62201">MRSKCDTETSSSTTASQREERIHDPLFLLSQLQSGGFSQTESTTSELSHENVGANRSTTGEAAGTALIACCNSLSTALPGKVLTQGTIYNSQAFNRQLSFFWALQNRDIQPSCFVQPNSTQDVSTIMKTISAANIGTGKCPFAIRSGGHSPIPTANNIADGVTIDLSGLNQINLWSDESVVRVGPGNRWGDIFAKLDLKNLGVVAGRVANVGVGGLLTGGGISFFTPRYGFVCDNVVNFQVVLASGEIVNANSLANSDLFRALKGGSGNFGIVTRFDLKTFEQGPYYGGLAILNTTFVDSDRPKMMSWYEGLIRTGDPYAHVILTFNSMGILGTPMTIGTANFQYTKNEAKPAILQPMLQTAIYNTGRISNTTSFSQELKVLSGEGRRQLFMSFTFKNSASFMETVYQISKQQFDIAYAVTSGLQWSLSFQHLSKGTLAKAKSEGGNSLGLENAPDTTLALLTVAYNSASHDNVVEKAARDLFEEAQRKANDAGVFSRFIYLNYAAKFQNPIRAYGTESNERMVGVSLKYDPNGIFQRFQPGGFKIASFTQKIVPGPPTATIVNKYIGAGNEQKGT</sequence>
<evidence type="ECO:0000256" key="3">
    <source>
        <dbReference type="ARBA" id="ARBA00022827"/>
    </source>
</evidence>
<dbReference type="AlphaFoldDB" id="A0A6A6U8P9"/>
<evidence type="ECO:0000313" key="6">
    <source>
        <dbReference type="EMBL" id="KAF2668645.1"/>
    </source>
</evidence>
<dbReference type="Gene3D" id="3.30.465.10">
    <property type="match status" value="1"/>
</dbReference>
<dbReference type="Pfam" id="PF01565">
    <property type="entry name" value="FAD_binding_4"/>
    <property type="match status" value="1"/>
</dbReference>
<dbReference type="InterPro" id="IPR006094">
    <property type="entry name" value="Oxid_FAD_bind_N"/>
</dbReference>
<dbReference type="GO" id="GO:0071949">
    <property type="term" value="F:FAD binding"/>
    <property type="evidence" value="ECO:0007669"/>
    <property type="project" value="InterPro"/>
</dbReference>
<evidence type="ECO:0000256" key="4">
    <source>
        <dbReference type="ARBA" id="ARBA00023002"/>
    </source>
</evidence>
<keyword evidence="7" id="KW-1185">Reference proteome</keyword>
<evidence type="ECO:0000256" key="1">
    <source>
        <dbReference type="ARBA" id="ARBA00005466"/>
    </source>
</evidence>
<gene>
    <name evidence="6" type="ORF">BT63DRAFT_471745</name>
</gene>
<dbReference type="EMBL" id="MU004236">
    <property type="protein sequence ID" value="KAF2668645.1"/>
    <property type="molecule type" value="Genomic_DNA"/>
</dbReference>
<accession>A0A6A6U8P9</accession>
<dbReference type="InterPro" id="IPR036318">
    <property type="entry name" value="FAD-bd_PCMH-like_sf"/>
</dbReference>
<keyword evidence="4" id="KW-0560">Oxidoreductase</keyword>
<protein>
    <submittedName>
        <fullName evidence="6">FAD-binding domain-containing protein</fullName>
    </submittedName>
</protein>
<evidence type="ECO:0000256" key="2">
    <source>
        <dbReference type="ARBA" id="ARBA00022630"/>
    </source>
</evidence>
<organism evidence="6 7">
    <name type="scientific">Microthyrium microscopicum</name>
    <dbReference type="NCBI Taxonomy" id="703497"/>
    <lineage>
        <taxon>Eukaryota</taxon>
        <taxon>Fungi</taxon>
        <taxon>Dikarya</taxon>
        <taxon>Ascomycota</taxon>
        <taxon>Pezizomycotina</taxon>
        <taxon>Dothideomycetes</taxon>
        <taxon>Dothideomycetes incertae sedis</taxon>
        <taxon>Microthyriales</taxon>
        <taxon>Microthyriaceae</taxon>
        <taxon>Microthyrium</taxon>
    </lineage>
</organism>
<dbReference type="OrthoDB" id="2151789at2759"/>